<sequence>MTVNYMREAATARLGTFLKLLFRWRGSVWKTIWKELAIYLFFYFNLSVFYRFMLKGNSYGVIFELFVTHCRNLSRGAATVLSFALGFYVSQISDRDISERIRRRFPTYNHLVRMPFFHYSSRNYNLNSFIGGKILPSSSSISELLPL</sequence>
<keyword evidence="3 6" id="KW-1133">Transmembrane helix</keyword>
<feature type="transmembrane region" description="Helical" evidence="6">
    <location>
        <begin position="36"/>
        <end position="53"/>
    </location>
</feature>
<protein>
    <recommendedName>
        <fullName evidence="6">Bestrophin homolog</fullName>
    </recommendedName>
</protein>
<dbReference type="OrthoDB" id="201595at2759"/>
<organism evidence="7 8">
    <name type="scientific">Dictyocaulus viviparus</name>
    <name type="common">Bovine lungworm</name>
    <dbReference type="NCBI Taxonomy" id="29172"/>
    <lineage>
        <taxon>Eukaryota</taxon>
        <taxon>Metazoa</taxon>
        <taxon>Ecdysozoa</taxon>
        <taxon>Nematoda</taxon>
        <taxon>Chromadorea</taxon>
        <taxon>Rhabditida</taxon>
        <taxon>Rhabditina</taxon>
        <taxon>Rhabditomorpha</taxon>
        <taxon>Strongyloidea</taxon>
        <taxon>Metastrongylidae</taxon>
        <taxon>Dictyocaulus</taxon>
    </lineage>
</organism>
<accession>A0A0D8XE72</accession>
<dbReference type="InterPro" id="IPR000615">
    <property type="entry name" value="Bestrophin"/>
</dbReference>
<evidence type="ECO:0000256" key="5">
    <source>
        <dbReference type="ARBA" id="ARBA00034769"/>
    </source>
</evidence>
<dbReference type="GO" id="GO:0005254">
    <property type="term" value="F:chloride channel activity"/>
    <property type="evidence" value="ECO:0007669"/>
    <property type="project" value="UniProtKB-KW"/>
</dbReference>
<evidence type="ECO:0000256" key="4">
    <source>
        <dbReference type="ARBA" id="ARBA00023136"/>
    </source>
</evidence>
<keyword evidence="6" id="KW-0406">Ion transport</keyword>
<keyword evidence="6" id="KW-0813">Transport</keyword>
<dbReference type="STRING" id="29172.A0A0D8XE72"/>
<evidence type="ECO:0000313" key="7">
    <source>
        <dbReference type="EMBL" id="KJH42945.1"/>
    </source>
</evidence>
<dbReference type="PANTHER" id="PTHR10736:SF0">
    <property type="entry name" value="BESTROPHIN HOMOLOG"/>
    <property type="match status" value="1"/>
</dbReference>
<reference evidence="8" key="2">
    <citation type="journal article" date="2016" name="Sci. Rep.">
        <title>Dictyocaulus viviparus genome, variome and transcriptome elucidate lungworm biology and support future intervention.</title>
        <authorList>
            <person name="McNulty S.N."/>
            <person name="Strube C."/>
            <person name="Rosa B.A."/>
            <person name="Martin J.C."/>
            <person name="Tyagi R."/>
            <person name="Choi Y.J."/>
            <person name="Wang Q."/>
            <person name="Hallsworth Pepin K."/>
            <person name="Zhang X."/>
            <person name="Ozersky P."/>
            <person name="Wilson R.K."/>
            <person name="Sternberg P.W."/>
            <person name="Gasser R.B."/>
            <person name="Mitreva M."/>
        </authorList>
    </citation>
    <scope>NUCLEOTIDE SEQUENCE [LARGE SCALE GENOMIC DNA]</scope>
    <source>
        <strain evidence="8">HannoverDv2000</strain>
    </source>
</reference>
<dbReference type="Proteomes" id="UP000053766">
    <property type="component" value="Unassembled WGS sequence"/>
</dbReference>
<dbReference type="PANTHER" id="PTHR10736">
    <property type="entry name" value="BESTROPHIN"/>
    <property type="match status" value="1"/>
</dbReference>
<dbReference type="InterPro" id="IPR021134">
    <property type="entry name" value="Bestrophin-like"/>
</dbReference>
<evidence type="ECO:0000313" key="8">
    <source>
        <dbReference type="Proteomes" id="UP000053766"/>
    </source>
</evidence>
<evidence type="ECO:0000256" key="1">
    <source>
        <dbReference type="ARBA" id="ARBA00004370"/>
    </source>
</evidence>
<keyword evidence="6" id="KW-1003">Cell membrane</keyword>
<dbReference type="GO" id="GO:0005886">
    <property type="term" value="C:plasma membrane"/>
    <property type="evidence" value="ECO:0007669"/>
    <property type="project" value="UniProtKB-SubCell"/>
</dbReference>
<keyword evidence="8" id="KW-1185">Reference proteome</keyword>
<name>A0A0D8XE72_DICVI</name>
<evidence type="ECO:0000256" key="6">
    <source>
        <dbReference type="RuleBase" id="RU363126"/>
    </source>
</evidence>
<feature type="transmembrane region" description="Helical" evidence="6">
    <location>
        <begin position="73"/>
        <end position="93"/>
    </location>
</feature>
<evidence type="ECO:0000256" key="3">
    <source>
        <dbReference type="ARBA" id="ARBA00022989"/>
    </source>
</evidence>
<evidence type="ECO:0000256" key="2">
    <source>
        <dbReference type="ARBA" id="ARBA00022692"/>
    </source>
</evidence>
<dbReference type="AlphaFoldDB" id="A0A0D8XE72"/>
<comment type="subcellular location">
    <subcellularLocation>
        <location evidence="6">Cell membrane</location>
        <topology evidence="6">Multi-pass membrane protein</topology>
    </subcellularLocation>
    <subcellularLocation>
        <location evidence="1">Membrane</location>
    </subcellularLocation>
</comment>
<dbReference type="Pfam" id="PF01062">
    <property type="entry name" value="Bestrophin"/>
    <property type="match status" value="1"/>
</dbReference>
<proteinExistence type="inferred from homology"/>
<gene>
    <name evidence="7" type="ORF">DICVIV_11047</name>
</gene>
<keyword evidence="6" id="KW-0407">Ion channel</keyword>
<comment type="function">
    <text evidence="6">Forms chloride channels.</text>
</comment>
<reference evidence="7 8" key="1">
    <citation type="submission" date="2013-11" db="EMBL/GenBank/DDBJ databases">
        <title>Draft genome of the bovine lungworm Dictyocaulus viviparus.</title>
        <authorList>
            <person name="Mitreva M."/>
        </authorList>
    </citation>
    <scope>NUCLEOTIDE SEQUENCE [LARGE SCALE GENOMIC DNA]</scope>
    <source>
        <strain evidence="7 8">HannoverDv2000</strain>
    </source>
</reference>
<keyword evidence="2 6" id="KW-0812">Transmembrane</keyword>
<keyword evidence="6" id="KW-0868">Chloride</keyword>
<keyword evidence="6" id="KW-0869">Chloride channel</keyword>
<dbReference type="GO" id="GO:0034707">
    <property type="term" value="C:chloride channel complex"/>
    <property type="evidence" value="ECO:0007669"/>
    <property type="project" value="UniProtKB-KW"/>
</dbReference>
<comment type="similarity">
    <text evidence="5 6">Belongs to the anion channel-forming bestrophin (TC 1.A.46) family. Calcium-sensitive chloride channel subfamily.</text>
</comment>
<dbReference type="EMBL" id="KN716607">
    <property type="protein sequence ID" value="KJH42945.1"/>
    <property type="molecule type" value="Genomic_DNA"/>
</dbReference>
<keyword evidence="4 6" id="KW-0472">Membrane</keyword>